<dbReference type="OrthoDB" id="9812295at2"/>
<dbReference type="SUPFAM" id="SSF52218">
    <property type="entry name" value="Flavoproteins"/>
    <property type="match status" value="1"/>
</dbReference>
<dbReference type="EMBL" id="QICC01000015">
    <property type="protein sequence ID" value="RNM42287.1"/>
    <property type="molecule type" value="Genomic_DNA"/>
</dbReference>
<evidence type="ECO:0000313" key="4">
    <source>
        <dbReference type="Proteomes" id="UP000253817"/>
    </source>
</evidence>
<reference evidence="5" key="2">
    <citation type="submission" date="2018-05" db="EMBL/GenBank/DDBJ databases">
        <title>Genome Sequencing of selected type strains of the family Eggerthellaceae.</title>
        <authorList>
            <person name="Danylec N."/>
            <person name="Stoll D.A."/>
            <person name="Doetsch A."/>
            <person name="Huch M."/>
        </authorList>
    </citation>
    <scope>NUCLEOTIDE SEQUENCE [LARGE SCALE GENOMIC DNA]</scope>
    <source>
        <strain evidence="5">DSM 16107</strain>
    </source>
</reference>
<proteinExistence type="predicted"/>
<dbReference type="InterPro" id="IPR050712">
    <property type="entry name" value="NAD(P)H-dep_reductase"/>
</dbReference>
<keyword evidence="4" id="KW-1185">Reference proteome</keyword>
<dbReference type="GO" id="GO:0016491">
    <property type="term" value="F:oxidoreductase activity"/>
    <property type="evidence" value="ECO:0007669"/>
    <property type="project" value="InterPro"/>
</dbReference>
<sequence>MKLLAIAGSLREHSYNRQLAEAARAVVNERHPEVEFDLLVWDDVPLMNQDIEHPAPEAVTRVRDAVREADGIWLFSPEYNHAIPGPLKNLLDWLSRPVSATEAQVLGEKPFALAGASIGMSGAAHAQDQLVNMLSFLDAHVMNKPRLTIPHIATQADENGELRLEASAPYLEKQADAFIRFVEKEIS</sequence>
<accession>A0A3N0IZE3</accession>
<evidence type="ECO:0000313" key="2">
    <source>
        <dbReference type="EMBL" id="RDB70107.1"/>
    </source>
</evidence>
<gene>
    <name evidence="2" type="ORF">C1876_04735</name>
    <name evidence="3" type="ORF">DMP09_05430</name>
</gene>
<dbReference type="Proteomes" id="UP000253817">
    <property type="component" value="Unassembled WGS sequence"/>
</dbReference>
<evidence type="ECO:0000313" key="5">
    <source>
        <dbReference type="Proteomes" id="UP000270112"/>
    </source>
</evidence>
<dbReference type="GO" id="GO:0005829">
    <property type="term" value="C:cytosol"/>
    <property type="evidence" value="ECO:0007669"/>
    <property type="project" value="TreeGrafter"/>
</dbReference>
<feature type="domain" description="NADPH-dependent FMN reductase-like" evidence="1">
    <location>
        <begin position="1"/>
        <end position="151"/>
    </location>
</feature>
<reference evidence="2 4" key="1">
    <citation type="journal article" date="2018" name="Elife">
        <title>Discovery and characterization of a prevalent human gut bacterial enzyme sufficient for the inactivation of a family of plant toxins.</title>
        <authorList>
            <person name="Koppel N."/>
            <person name="Bisanz J.E."/>
            <person name="Pandelia M.E."/>
            <person name="Turnbaugh P.J."/>
            <person name="Balskus E.P."/>
        </authorList>
    </citation>
    <scope>NUCLEOTIDE SEQUENCE [LARGE SCALE GENOMIC DNA]</scope>
    <source>
        <strain evidence="2 4">DSM 16107</strain>
    </source>
</reference>
<comment type="caution">
    <text evidence="3">The sequence shown here is derived from an EMBL/GenBank/DDBJ whole genome shotgun (WGS) entry which is preliminary data.</text>
</comment>
<evidence type="ECO:0000313" key="3">
    <source>
        <dbReference type="EMBL" id="RNM42287.1"/>
    </source>
</evidence>
<dbReference type="RefSeq" id="WP_114545575.1">
    <property type="nucleotide sequence ID" value="NZ_CALJMG010000179.1"/>
</dbReference>
<evidence type="ECO:0000259" key="1">
    <source>
        <dbReference type="Pfam" id="PF03358"/>
    </source>
</evidence>
<reference evidence="3" key="3">
    <citation type="journal article" date="2019" name="Microbiol. Resour. Announc.">
        <title>Draft Genome Sequences of Type Strains of Gordonibacter faecihominis, Paraeggerthella hongkongensis, Parvibacter caecicola,Slackia equolifaciens, Slackia faecicanis, and Slackia isoflavoniconvertens.</title>
        <authorList>
            <person name="Danylec N."/>
            <person name="Stoll D.A."/>
            <person name="Dotsch A."/>
            <person name="Huch M."/>
        </authorList>
    </citation>
    <scope>NUCLEOTIDE SEQUENCE</scope>
    <source>
        <strain evidence="3">DSM 16107</strain>
    </source>
</reference>
<dbReference type="AlphaFoldDB" id="A0A3N0IZE3"/>
<dbReference type="Proteomes" id="UP000270112">
    <property type="component" value="Unassembled WGS sequence"/>
</dbReference>
<name>A0A3N0IZE3_9ACTN</name>
<dbReference type="Pfam" id="PF03358">
    <property type="entry name" value="FMN_red"/>
    <property type="match status" value="1"/>
</dbReference>
<dbReference type="InterPro" id="IPR029039">
    <property type="entry name" value="Flavoprotein-like_sf"/>
</dbReference>
<dbReference type="EMBL" id="PPTT01000006">
    <property type="protein sequence ID" value="RDB70107.1"/>
    <property type="molecule type" value="Genomic_DNA"/>
</dbReference>
<organism evidence="3 5">
    <name type="scientific">Eggerthella sinensis</name>
    <dbReference type="NCBI Taxonomy" id="242230"/>
    <lineage>
        <taxon>Bacteria</taxon>
        <taxon>Bacillati</taxon>
        <taxon>Actinomycetota</taxon>
        <taxon>Coriobacteriia</taxon>
        <taxon>Eggerthellales</taxon>
        <taxon>Eggerthellaceae</taxon>
        <taxon>Eggerthella</taxon>
    </lineage>
</organism>
<protein>
    <submittedName>
        <fullName evidence="3">NAD(P)H-dependent oxidoreductase</fullName>
    </submittedName>
</protein>
<dbReference type="InterPro" id="IPR005025">
    <property type="entry name" value="FMN_Rdtase-like_dom"/>
</dbReference>
<dbReference type="PANTHER" id="PTHR30543">
    <property type="entry name" value="CHROMATE REDUCTASE"/>
    <property type="match status" value="1"/>
</dbReference>
<dbReference type="PANTHER" id="PTHR30543:SF21">
    <property type="entry name" value="NAD(P)H-DEPENDENT FMN REDUCTASE LOT6"/>
    <property type="match status" value="1"/>
</dbReference>
<dbReference type="GO" id="GO:0010181">
    <property type="term" value="F:FMN binding"/>
    <property type="evidence" value="ECO:0007669"/>
    <property type="project" value="TreeGrafter"/>
</dbReference>
<dbReference type="Gene3D" id="3.40.50.360">
    <property type="match status" value="1"/>
</dbReference>